<evidence type="ECO:0000256" key="1">
    <source>
        <dbReference type="RuleBase" id="RU363072"/>
    </source>
</evidence>
<evidence type="ECO:0000313" key="5">
    <source>
        <dbReference type="Proteomes" id="UP000238937"/>
    </source>
</evidence>
<feature type="region of interest" description="Disordered" evidence="3">
    <location>
        <begin position="116"/>
        <end position="145"/>
    </location>
</feature>
<dbReference type="OrthoDB" id="568669at2"/>
<dbReference type="GO" id="GO:0015288">
    <property type="term" value="F:porin activity"/>
    <property type="evidence" value="ECO:0007669"/>
    <property type="project" value="InterPro"/>
</dbReference>
<evidence type="ECO:0000256" key="2">
    <source>
        <dbReference type="SAM" id="Coils"/>
    </source>
</evidence>
<organism evidence="4 5">
    <name type="scientific">Chamaesiphon polymorphus CCALA 037</name>
    <dbReference type="NCBI Taxonomy" id="2107692"/>
    <lineage>
        <taxon>Bacteria</taxon>
        <taxon>Bacillati</taxon>
        <taxon>Cyanobacteriota</taxon>
        <taxon>Cyanophyceae</taxon>
        <taxon>Gomontiellales</taxon>
        <taxon>Chamaesiphonaceae</taxon>
        <taxon>Chamaesiphon</taxon>
    </lineage>
</organism>
<evidence type="ECO:0000313" key="4">
    <source>
        <dbReference type="EMBL" id="PSB49454.1"/>
    </source>
</evidence>
<feature type="coiled-coil region" evidence="2">
    <location>
        <begin position="163"/>
        <end position="190"/>
    </location>
</feature>
<dbReference type="AlphaFoldDB" id="A0A2T1FWT5"/>
<accession>A0A2T1FWT5</accession>
<comment type="similarity">
    <text evidence="1">Belongs to the OprB family.</text>
</comment>
<sequence>MNDRLSKNLISPLLIGLAVWIASICPSVANPTGEATTEQIEQATQATEVRPGDWAYQTLQALSSKYECGNTPDGKKVLSREEFATSLNGCVQSIEQLVARRRPRRSIRRRRVVPVPSIQTPPPAAPEVVTPPPEPAPVAPPEPQIEQEEAISQQDLDRLKGLVQSFSSELQAVDNRLVSVEEKLATVQRQAFSTTTKLNGEAIIAFSGYNTGRAAGLGGGGTTGNVLSDRVRLNLISSFTGKDRLRTRLESANIASFQPVTGTNMTRLGFDGDTSNNTGVSILQYSFPLGSDTTISAFAVGSRFHDDFYTFNPALASSGSGSISRFGRFNPIYRQSNNGASLSVKHKFSPEVELGLGYAVPGINAAASTAANSGVFSGSNVYFGQLNFAPAKDLNLGVAYARAYSANGSNVAGGTGSSAANGPFGASPTISNHYSFMTSYKISPGFILSGWAGFTDASRQVVAGGSASSSNYAISLAFPDFGQKGNNLAFILGIPPKLNSRSVLAAVGGAPALTASPDNSTSYHIEALYRVKLSDNISITPGILLITNPEHNSANPTEYIGTIRTTFNF</sequence>
<dbReference type="InterPro" id="IPR047684">
    <property type="entry name" value="Por_som-like"/>
</dbReference>
<dbReference type="PANTHER" id="PTHR43308">
    <property type="entry name" value="OUTER MEMBRANE PROTEIN ALPHA-RELATED"/>
    <property type="match status" value="1"/>
</dbReference>
<comment type="caution">
    <text evidence="4">The sequence shown here is derived from an EMBL/GenBank/DDBJ whole genome shotgun (WGS) entry which is preliminary data.</text>
</comment>
<feature type="compositionally biased region" description="Pro residues" evidence="3">
    <location>
        <begin position="119"/>
        <end position="143"/>
    </location>
</feature>
<name>A0A2T1FWT5_9CYAN</name>
<keyword evidence="2" id="KW-0175">Coiled coil</keyword>
<dbReference type="InterPro" id="IPR007049">
    <property type="entry name" value="Carb-sel_porin_OprB"/>
</dbReference>
<dbReference type="RefSeq" id="WP_106310641.1">
    <property type="nucleotide sequence ID" value="NZ_PVWO01000425.1"/>
</dbReference>
<protein>
    <submittedName>
        <fullName evidence="4">Carbohydrate porin</fullName>
    </submittedName>
</protein>
<dbReference type="NCBIfam" id="NF033921">
    <property type="entry name" value="por_somb"/>
    <property type="match status" value="1"/>
</dbReference>
<evidence type="ECO:0000256" key="3">
    <source>
        <dbReference type="SAM" id="MobiDB-lite"/>
    </source>
</evidence>
<proteinExistence type="inferred from homology"/>
<dbReference type="GO" id="GO:0016020">
    <property type="term" value="C:membrane"/>
    <property type="evidence" value="ECO:0007669"/>
    <property type="project" value="InterPro"/>
</dbReference>
<dbReference type="Pfam" id="PF04966">
    <property type="entry name" value="OprB"/>
    <property type="match status" value="1"/>
</dbReference>
<reference evidence="4 5" key="1">
    <citation type="submission" date="2018-03" db="EMBL/GenBank/DDBJ databases">
        <title>The ancient ancestry and fast evolution of plastids.</title>
        <authorList>
            <person name="Moore K.R."/>
            <person name="Magnabosco C."/>
            <person name="Momper L."/>
            <person name="Gold D.A."/>
            <person name="Bosak T."/>
            <person name="Fournier G.P."/>
        </authorList>
    </citation>
    <scope>NUCLEOTIDE SEQUENCE [LARGE SCALE GENOMIC DNA]</scope>
    <source>
        <strain evidence="4 5">CCALA 037</strain>
    </source>
</reference>
<dbReference type="Proteomes" id="UP000238937">
    <property type="component" value="Unassembled WGS sequence"/>
</dbReference>
<dbReference type="PANTHER" id="PTHR43308:SF1">
    <property type="entry name" value="OUTER MEMBRANE PROTEIN ALPHA"/>
    <property type="match status" value="1"/>
</dbReference>
<keyword evidence="5" id="KW-1185">Reference proteome</keyword>
<dbReference type="GO" id="GO:0008643">
    <property type="term" value="P:carbohydrate transport"/>
    <property type="evidence" value="ECO:0007669"/>
    <property type="project" value="InterPro"/>
</dbReference>
<gene>
    <name evidence="4" type="ORF">C7B77_23465</name>
</gene>
<dbReference type="InterPro" id="IPR051465">
    <property type="entry name" value="Cell_Envelope_Struct_Comp"/>
</dbReference>
<dbReference type="EMBL" id="PVWO01000425">
    <property type="protein sequence ID" value="PSB49454.1"/>
    <property type="molecule type" value="Genomic_DNA"/>
</dbReference>